<evidence type="ECO:0000256" key="1">
    <source>
        <dbReference type="ARBA" id="ARBA00004141"/>
    </source>
</evidence>
<dbReference type="GO" id="GO:0006890">
    <property type="term" value="P:retrograde vesicle-mediated transport, Golgi to endoplasmic reticulum"/>
    <property type="evidence" value="ECO:0007669"/>
    <property type="project" value="TreeGrafter"/>
</dbReference>
<evidence type="ECO:0000313" key="9">
    <source>
        <dbReference type="Proteomes" id="UP001107558"/>
    </source>
</evidence>
<dbReference type="AlphaFoldDB" id="A0A9J6CN40"/>
<feature type="transmembrane region" description="Helical" evidence="7">
    <location>
        <begin position="143"/>
        <end position="160"/>
    </location>
</feature>
<evidence type="ECO:0000313" key="8">
    <source>
        <dbReference type="EMBL" id="KAG5683030.1"/>
    </source>
</evidence>
<feature type="transmembrane region" description="Helical" evidence="7">
    <location>
        <begin position="37"/>
        <end position="55"/>
    </location>
</feature>
<evidence type="ECO:0000256" key="7">
    <source>
        <dbReference type="SAM" id="Phobius"/>
    </source>
</evidence>
<proteinExistence type="inferred from homology"/>
<dbReference type="GO" id="GO:0000139">
    <property type="term" value="C:Golgi membrane"/>
    <property type="evidence" value="ECO:0007669"/>
    <property type="project" value="TreeGrafter"/>
</dbReference>
<comment type="caution">
    <text evidence="8">The sequence shown here is derived from an EMBL/GenBank/DDBJ whole genome shotgun (WGS) entry which is preliminary data.</text>
</comment>
<evidence type="ECO:0000256" key="5">
    <source>
        <dbReference type="ARBA" id="ARBA00023136"/>
    </source>
</evidence>
<dbReference type="GO" id="GO:0005783">
    <property type="term" value="C:endoplasmic reticulum"/>
    <property type="evidence" value="ECO:0007669"/>
    <property type="project" value="GOC"/>
</dbReference>
<keyword evidence="3 7" id="KW-0812">Transmembrane</keyword>
<dbReference type="PANTHER" id="PTHR10743:SF0">
    <property type="entry name" value="PROTEIN RER1"/>
    <property type="match status" value="1"/>
</dbReference>
<comment type="function">
    <text evidence="6">Involved in the retrieval of endoplasmic reticulum membrane proteins from the early Golgi compartment.</text>
</comment>
<keyword evidence="4 7" id="KW-1133">Transmembrane helix</keyword>
<keyword evidence="9" id="KW-1185">Reference proteome</keyword>
<evidence type="ECO:0000256" key="2">
    <source>
        <dbReference type="ARBA" id="ARBA00006070"/>
    </source>
</evidence>
<evidence type="ECO:0000256" key="6">
    <source>
        <dbReference type="PIRNR" id="PIRNR016013"/>
    </source>
</evidence>
<dbReference type="EMBL" id="JADBJN010000001">
    <property type="protein sequence ID" value="KAG5683030.1"/>
    <property type="molecule type" value="Genomic_DNA"/>
</dbReference>
<dbReference type="InterPro" id="IPR004932">
    <property type="entry name" value="Rer1"/>
</dbReference>
<evidence type="ECO:0000256" key="4">
    <source>
        <dbReference type="ARBA" id="ARBA00022989"/>
    </source>
</evidence>
<reference evidence="8" key="1">
    <citation type="submission" date="2021-03" db="EMBL/GenBank/DDBJ databases">
        <title>Chromosome level genome of the anhydrobiotic midge Polypedilum vanderplanki.</title>
        <authorList>
            <person name="Yoshida Y."/>
            <person name="Kikawada T."/>
            <person name="Gusev O."/>
        </authorList>
    </citation>
    <scope>NUCLEOTIDE SEQUENCE</scope>
    <source>
        <strain evidence="8">NIAS01</strain>
        <tissue evidence="8">Whole body or cell culture</tissue>
    </source>
</reference>
<keyword evidence="5 6" id="KW-0472">Membrane</keyword>
<dbReference type="GO" id="GO:0006621">
    <property type="term" value="P:protein retention in ER lumen"/>
    <property type="evidence" value="ECO:0007669"/>
    <property type="project" value="TreeGrafter"/>
</dbReference>
<feature type="transmembrane region" description="Helical" evidence="7">
    <location>
        <begin position="119"/>
        <end position="137"/>
    </location>
</feature>
<dbReference type="Proteomes" id="UP001107558">
    <property type="component" value="Chromosome 1"/>
</dbReference>
<comment type="similarity">
    <text evidence="2 6">Belongs to the RER1 family.</text>
</comment>
<comment type="subcellular location">
    <subcellularLocation>
        <location evidence="1">Membrane</location>
        <topology evidence="1">Multi-pass membrane protein</topology>
    </subcellularLocation>
</comment>
<evidence type="ECO:0000256" key="3">
    <source>
        <dbReference type="ARBA" id="ARBA00022692"/>
    </source>
</evidence>
<gene>
    <name evidence="8" type="ORF">PVAND_012340</name>
</gene>
<dbReference type="PANTHER" id="PTHR10743">
    <property type="entry name" value="PROTEIN RER1"/>
    <property type="match status" value="1"/>
</dbReference>
<accession>A0A9J6CN40</accession>
<dbReference type="Pfam" id="PF03248">
    <property type="entry name" value="Rer1"/>
    <property type="match status" value="1"/>
</dbReference>
<dbReference type="OrthoDB" id="448250at2759"/>
<protein>
    <recommendedName>
        <fullName evidence="6">Protein RER1</fullName>
    </recommendedName>
</protein>
<dbReference type="PIRSF" id="PIRSF016013">
    <property type="entry name" value="AtER_Rer1p"/>
    <property type="match status" value="1"/>
</dbReference>
<feature type="transmembrane region" description="Helical" evidence="7">
    <location>
        <begin position="61"/>
        <end position="79"/>
    </location>
</feature>
<organism evidence="8 9">
    <name type="scientific">Polypedilum vanderplanki</name>
    <name type="common">Sleeping chironomid midge</name>
    <dbReference type="NCBI Taxonomy" id="319348"/>
    <lineage>
        <taxon>Eukaryota</taxon>
        <taxon>Metazoa</taxon>
        <taxon>Ecdysozoa</taxon>
        <taxon>Arthropoda</taxon>
        <taxon>Hexapoda</taxon>
        <taxon>Insecta</taxon>
        <taxon>Pterygota</taxon>
        <taxon>Neoptera</taxon>
        <taxon>Endopterygota</taxon>
        <taxon>Diptera</taxon>
        <taxon>Nematocera</taxon>
        <taxon>Chironomoidea</taxon>
        <taxon>Chironomidae</taxon>
        <taxon>Chironominae</taxon>
        <taxon>Polypedilum</taxon>
        <taxon>Polypedilum</taxon>
    </lineage>
</organism>
<name>A0A9J6CN40_POLVA</name>
<sequence length="209" mass="24595">MDDLSNPPARSAVSTFFLRLGQRYQILLDKSTPHTKARWVFAFVTVGLFLTRIITAQGWYIVTYALGIYHLNLFIAFLTPKIDPALDLDSVDDLDGPELPTRSNEEFRPFIRRLPEFKFWYAITKSTIIALICTFFDVFNVPVFWPILVMYFITLFCITMKRQIRHMIKHRYLPFTHSKPRYENSKLLESQDAVETYNRINKTLICLLK</sequence>